<gene>
    <name evidence="2" type="ORF">SAMN04515668_4222</name>
</gene>
<dbReference type="OrthoDB" id="571052at2"/>
<organism evidence="2 3">
    <name type="scientific">Hymenobacter arizonensis</name>
    <name type="common">Siccationidurans arizonensis</name>
    <dbReference type="NCBI Taxonomy" id="1227077"/>
    <lineage>
        <taxon>Bacteria</taxon>
        <taxon>Pseudomonadati</taxon>
        <taxon>Bacteroidota</taxon>
        <taxon>Cytophagia</taxon>
        <taxon>Cytophagales</taxon>
        <taxon>Hymenobacteraceae</taxon>
        <taxon>Hymenobacter</taxon>
    </lineage>
</organism>
<dbReference type="Proteomes" id="UP000199029">
    <property type="component" value="Unassembled WGS sequence"/>
</dbReference>
<dbReference type="SMART" id="SM00754">
    <property type="entry name" value="CHRD"/>
    <property type="match status" value="1"/>
</dbReference>
<proteinExistence type="predicted"/>
<dbReference type="PROSITE" id="PS50933">
    <property type="entry name" value="CHRD"/>
    <property type="match status" value="1"/>
</dbReference>
<dbReference type="RefSeq" id="WP_092677969.1">
    <property type="nucleotide sequence ID" value="NZ_FOXS01000007.1"/>
</dbReference>
<sequence length="171" mass="17409">MKSLLSVLFLGGLLLSGCQKESVEPQSVAASAQAADAKSGDRSFSAHLSGDQEVPAVPTNATGQANFKLSKDGNSLSYKLIVANIRTTVIFGHLHLGNAGTNGPVVVDLVGRTGPSPQGVIAEGIITSASLKGRLAGQPLSALIAAMEAGSIYTNVHSTAYPGGEVRGQVR</sequence>
<evidence type="ECO:0000313" key="2">
    <source>
        <dbReference type="EMBL" id="SFQ76530.1"/>
    </source>
</evidence>
<dbReference type="InterPro" id="IPR010895">
    <property type="entry name" value="CHRD"/>
</dbReference>
<dbReference type="AlphaFoldDB" id="A0A1I6B6G5"/>
<dbReference type="EMBL" id="FOXS01000007">
    <property type="protein sequence ID" value="SFQ76530.1"/>
    <property type="molecule type" value="Genomic_DNA"/>
</dbReference>
<accession>A0A1I6B6G5</accession>
<dbReference type="STRING" id="1227077.SAMN04515668_4222"/>
<evidence type="ECO:0000259" key="1">
    <source>
        <dbReference type="PROSITE" id="PS50933"/>
    </source>
</evidence>
<evidence type="ECO:0000313" key="3">
    <source>
        <dbReference type="Proteomes" id="UP000199029"/>
    </source>
</evidence>
<name>A0A1I6B6G5_HYMAR</name>
<keyword evidence="3" id="KW-1185">Reference proteome</keyword>
<dbReference type="Pfam" id="PF07452">
    <property type="entry name" value="CHRD"/>
    <property type="match status" value="1"/>
</dbReference>
<reference evidence="3" key="1">
    <citation type="submission" date="2016-10" db="EMBL/GenBank/DDBJ databases">
        <authorList>
            <person name="Varghese N."/>
            <person name="Submissions S."/>
        </authorList>
    </citation>
    <scope>NUCLEOTIDE SEQUENCE [LARGE SCALE GENOMIC DNA]</scope>
    <source>
        <strain evidence="3">OR362-8,ATCC BAA-1266,JCM 13504</strain>
    </source>
</reference>
<dbReference type="PROSITE" id="PS51257">
    <property type="entry name" value="PROKAR_LIPOPROTEIN"/>
    <property type="match status" value="1"/>
</dbReference>
<feature type="domain" description="CHRD" evidence="1">
    <location>
        <begin position="40"/>
        <end position="171"/>
    </location>
</feature>
<protein>
    <submittedName>
        <fullName evidence="2">CHRD domain-containing protein</fullName>
    </submittedName>
</protein>